<reference evidence="1" key="1">
    <citation type="submission" date="2018-02" db="EMBL/GenBank/DDBJ databases">
        <title>Rhizophora mucronata_Transcriptome.</title>
        <authorList>
            <person name="Meera S.P."/>
            <person name="Sreeshan A."/>
            <person name="Augustine A."/>
        </authorList>
    </citation>
    <scope>NUCLEOTIDE SEQUENCE</scope>
    <source>
        <tissue evidence="1">Leaf</tissue>
    </source>
</reference>
<sequence>MDQQKEVWTINLFDCLLLCTHTFCAHVPFACVCVYGCFSNGICVFTLAPSILFSVAWRIVV</sequence>
<organism evidence="1">
    <name type="scientific">Rhizophora mucronata</name>
    <name type="common">Asiatic mangrove</name>
    <dbReference type="NCBI Taxonomy" id="61149"/>
    <lineage>
        <taxon>Eukaryota</taxon>
        <taxon>Viridiplantae</taxon>
        <taxon>Streptophyta</taxon>
        <taxon>Embryophyta</taxon>
        <taxon>Tracheophyta</taxon>
        <taxon>Spermatophyta</taxon>
        <taxon>Magnoliopsida</taxon>
        <taxon>eudicotyledons</taxon>
        <taxon>Gunneridae</taxon>
        <taxon>Pentapetalae</taxon>
        <taxon>rosids</taxon>
        <taxon>fabids</taxon>
        <taxon>Malpighiales</taxon>
        <taxon>Rhizophoraceae</taxon>
        <taxon>Rhizophora</taxon>
    </lineage>
</organism>
<protein>
    <submittedName>
        <fullName evidence="1">Uncharacterized protein</fullName>
    </submittedName>
</protein>
<proteinExistence type="predicted"/>
<evidence type="ECO:0000313" key="1">
    <source>
        <dbReference type="EMBL" id="MBX66761.1"/>
    </source>
</evidence>
<dbReference type="AlphaFoldDB" id="A0A2P2QIF7"/>
<name>A0A2P2QIF7_RHIMU</name>
<dbReference type="EMBL" id="GGEC01086277">
    <property type="protein sequence ID" value="MBX66761.1"/>
    <property type="molecule type" value="Transcribed_RNA"/>
</dbReference>
<accession>A0A2P2QIF7</accession>